<protein>
    <submittedName>
        <fullName evidence="1">Uncharacterized protein</fullName>
    </submittedName>
</protein>
<evidence type="ECO:0000313" key="1">
    <source>
        <dbReference type="EMBL" id="AGX05904.1"/>
    </source>
</evidence>
<organism evidence="1 2">
    <name type="scientific">Bacillus infantis NRRL B-14911</name>
    <dbReference type="NCBI Taxonomy" id="1367477"/>
    <lineage>
        <taxon>Bacteria</taxon>
        <taxon>Bacillati</taxon>
        <taxon>Bacillota</taxon>
        <taxon>Bacilli</taxon>
        <taxon>Bacillales</taxon>
        <taxon>Bacillaceae</taxon>
        <taxon>Bacillus</taxon>
    </lineage>
</organism>
<dbReference type="Proteomes" id="UP000017805">
    <property type="component" value="Chromosome"/>
</dbReference>
<evidence type="ECO:0000313" key="2">
    <source>
        <dbReference type="Proteomes" id="UP000017805"/>
    </source>
</evidence>
<gene>
    <name evidence="1" type="ORF">N288_20155</name>
</gene>
<dbReference type="KEGG" id="bif:N288_20155"/>
<reference evidence="1 2" key="1">
    <citation type="submission" date="2013-07" db="EMBL/GenBank/DDBJ databases">
        <title>Complete genome sequence of Bacillus infantis NRRL B-14911 that has potential to induce cardiac disease by antigenic mimicry.</title>
        <authorList>
            <person name="Massilamany C."/>
            <person name="Smith T.P.L."/>
            <person name="Loy J.D."/>
            <person name="Barletta R."/>
            <person name="Reddy J."/>
        </authorList>
    </citation>
    <scope>NUCLEOTIDE SEQUENCE [LARGE SCALE GENOMIC DNA]</scope>
    <source>
        <strain evidence="1 2">NRRL B-14911</strain>
    </source>
</reference>
<dbReference type="EMBL" id="CP006643">
    <property type="protein sequence ID" value="AGX05904.1"/>
    <property type="molecule type" value="Genomic_DNA"/>
</dbReference>
<keyword evidence="2" id="KW-1185">Reference proteome</keyword>
<dbReference type="STRING" id="1367477.N288_20155"/>
<dbReference type="HOGENOM" id="CLU_2950628_0_0_9"/>
<dbReference type="PATRIC" id="fig|1367477.3.peg.4035"/>
<proteinExistence type="predicted"/>
<sequence length="59" mass="6722">MPGTEMNRLHDCANPSFREGYTKGNAKPACPNFLSSLLYYQKNVIKFKVRLELKGEADE</sequence>
<accession>U5LDI4</accession>
<name>U5LDI4_9BACI</name>
<dbReference type="AlphaFoldDB" id="U5LDI4"/>